<sequence>MCTNKTCDVSPSFSWKDPVTFRVDIRGTDDASFRETILKIKSLADAALHLELLHAALASTFKAPPTVKHQAFMELKYIILLVAGSCLLLGSAIFAVCKYISGLSPHNFRGQRRASEVANPMFLMPQTPKSAKGSSPSSRKPETLPSAEVIIRTFLTPSDGQATHTRIPSSGSIIDDALSLYSNDSVPSTPGNANVLSSPGKAGELSTENRPLSQLQYSFCDSTTPGTQYPGLESVSPEQPLAPDSSIVNRFQQWSENGSQTFSVWNQNPIANARQTGKTSPENLKKASLAGEKDGQCGKPPAIKAMSYLDLEKPQVCF</sequence>
<feature type="compositionally biased region" description="Polar residues" evidence="1">
    <location>
        <begin position="273"/>
        <end position="282"/>
    </location>
</feature>
<dbReference type="AlphaFoldDB" id="A0AAE0LGE3"/>
<feature type="region of interest" description="Disordered" evidence="1">
    <location>
        <begin position="124"/>
        <end position="143"/>
    </location>
</feature>
<evidence type="ECO:0000313" key="3">
    <source>
        <dbReference type="EMBL" id="KAK3284313.1"/>
    </source>
</evidence>
<comment type="caution">
    <text evidence="3">The sequence shown here is derived from an EMBL/GenBank/DDBJ whole genome shotgun (WGS) entry which is preliminary data.</text>
</comment>
<proteinExistence type="predicted"/>
<keyword evidence="2" id="KW-0812">Transmembrane</keyword>
<feature type="region of interest" description="Disordered" evidence="1">
    <location>
        <begin position="273"/>
        <end position="299"/>
    </location>
</feature>
<dbReference type="EMBL" id="LGRX02002341">
    <property type="protein sequence ID" value="KAK3284313.1"/>
    <property type="molecule type" value="Genomic_DNA"/>
</dbReference>
<organism evidence="3 4">
    <name type="scientific">Cymbomonas tetramitiformis</name>
    <dbReference type="NCBI Taxonomy" id="36881"/>
    <lineage>
        <taxon>Eukaryota</taxon>
        <taxon>Viridiplantae</taxon>
        <taxon>Chlorophyta</taxon>
        <taxon>Pyramimonadophyceae</taxon>
        <taxon>Pyramimonadales</taxon>
        <taxon>Pyramimonadaceae</taxon>
        <taxon>Cymbomonas</taxon>
    </lineage>
</organism>
<keyword evidence="2" id="KW-0472">Membrane</keyword>
<accession>A0AAE0LGE3</accession>
<protein>
    <submittedName>
        <fullName evidence="3">Uncharacterized protein</fullName>
    </submittedName>
</protein>
<evidence type="ECO:0000313" key="4">
    <source>
        <dbReference type="Proteomes" id="UP001190700"/>
    </source>
</evidence>
<feature type="transmembrane region" description="Helical" evidence="2">
    <location>
        <begin position="77"/>
        <end position="96"/>
    </location>
</feature>
<evidence type="ECO:0000256" key="1">
    <source>
        <dbReference type="SAM" id="MobiDB-lite"/>
    </source>
</evidence>
<reference evidence="3 4" key="1">
    <citation type="journal article" date="2015" name="Genome Biol. Evol.">
        <title>Comparative Genomics of a Bacterivorous Green Alga Reveals Evolutionary Causalities and Consequences of Phago-Mixotrophic Mode of Nutrition.</title>
        <authorList>
            <person name="Burns J.A."/>
            <person name="Paasch A."/>
            <person name="Narechania A."/>
            <person name="Kim E."/>
        </authorList>
    </citation>
    <scope>NUCLEOTIDE SEQUENCE [LARGE SCALE GENOMIC DNA]</scope>
    <source>
        <strain evidence="3 4">PLY_AMNH</strain>
    </source>
</reference>
<evidence type="ECO:0000256" key="2">
    <source>
        <dbReference type="SAM" id="Phobius"/>
    </source>
</evidence>
<keyword evidence="2" id="KW-1133">Transmembrane helix</keyword>
<gene>
    <name evidence="3" type="ORF">CYMTET_8031</name>
</gene>
<dbReference type="Proteomes" id="UP001190700">
    <property type="component" value="Unassembled WGS sequence"/>
</dbReference>
<name>A0AAE0LGE3_9CHLO</name>
<keyword evidence="4" id="KW-1185">Reference proteome</keyword>
<feature type="region of interest" description="Disordered" evidence="1">
    <location>
        <begin position="185"/>
        <end position="208"/>
    </location>
</feature>
<feature type="compositionally biased region" description="Polar residues" evidence="1">
    <location>
        <begin position="185"/>
        <end position="197"/>
    </location>
</feature>
<feature type="compositionally biased region" description="Polar residues" evidence="1">
    <location>
        <begin position="127"/>
        <end position="138"/>
    </location>
</feature>